<name>A0ACB8C080_9AGAM</name>
<reference evidence="1" key="1">
    <citation type="journal article" date="2021" name="New Phytol.">
        <title>Evolutionary innovations through gain and loss of genes in the ectomycorrhizal Boletales.</title>
        <authorList>
            <person name="Wu G."/>
            <person name="Miyauchi S."/>
            <person name="Morin E."/>
            <person name="Kuo A."/>
            <person name="Drula E."/>
            <person name="Varga T."/>
            <person name="Kohler A."/>
            <person name="Feng B."/>
            <person name="Cao Y."/>
            <person name="Lipzen A."/>
            <person name="Daum C."/>
            <person name="Hundley H."/>
            <person name="Pangilinan J."/>
            <person name="Johnson J."/>
            <person name="Barry K."/>
            <person name="LaButti K."/>
            <person name="Ng V."/>
            <person name="Ahrendt S."/>
            <person name="Min B."/>
            <person name="Choi I.G."/>
            <person name="Park H."/>
            <person name="Plett J.M."/>
            <person name="Magnuson J."/>
            <person name="Spatafora J.W."/>
            <person name="Nagy L.G."/>
            <person name="Henrissat B."/>
            <person name="Grigoriev I.V."/>
            <person name="Yang Z.L."/>
            <person name="Xu J."/>
            <person name="Martin F.M."/>
        </authorList>
    </citation>
    <scope>NUCLEOTIDE SEQUENCE</scope>
    <source>
        <strain evidence="1">KUC20120723A-06</strain>
    </source>
</reference>
<proteinExistence type="predicted"/>
<sequence>MTTSAANQRKRPHCTKCGGLMAGHTRDGGSFVCPDARQFLSPKPEPREVSLRDSPAESLPSPPASPPPQSTFQIPPGNKWHWRNPNWFSPPSKKRQSTPSESRQSLAPTEPASEFGDYGRERAFFTLPRYATAGGMCAGERRSLTPTEPATEDDEGSDYEKENSPFYERENSPFYDEPDPLYYHPGERFLQPREDSPEYYGSPGSPPPRPWSPLSQSPVVDISLQTALRGSSPLFSTFRVPREDLQKVHQTAEREGKYVGVMEAPPGQSENIPQEKADGTVWVVVGYDEAHVRHIVQMQQMSLPGAMERPAGNSRELGFFQLALAGIVGGFMVTCGLAFL</sequence>
<protein>
    <submittedName>
        <fullName evidence="1">Uncharacterized protein</fullName>
    </submittedName>
</protein>
<organism evidence="1 2">
    <name type="scientific">Leucogyrophana mollusca</name>
    <dbReference type="NCBI Taxonomy" id="85980"/>
    <lineage>
        <taxon>Eukaryota</taxon>
        <taxon>Fungi</taxon>
        <taxon>Dikarya</taxon>
        <taxon>Basidiomycota</taxon>
        <taxon>Agaricomycotina</taxon>
        <taxon>Agaricomycetes</taxon>
        <taxon>Agaricomycetidae</taxon>
        <taxon>Boletales</taxon>
        <taxon>Boletales incertae sedis</taxon>
        <taxon>Leucogyrophana</taxon>
    </lineage>
</organism>
<gene>
    <name evidence="1" type="ORF">BV22DRAFT_1190614</name>
</gene>
<evidence type="ECO:0000313" key="2">
    <source>
        <dbReference type="Proteomes" id="UP000790709"/>
    </source>
</evidence>
<dbReference type="Proteomes" id="UP000790709">
    <property type="component" value="Unassembled WGS sequence"/>
</dbReference>
<comment type="caution">
    <text evidence="1">The sequence shown here is derived from an EMBL/GenBank/DDBJ whole genome shotgun (WGS) entry which is preliminary data.</text>
</comment>
<keyword evidence="2" id="KW-1185">Reference proteome</keyword>
<accession>A0ACB8C080</accession>
<dbReference type="EMBL" id="MU266327">
    <property type="protein sequence ID" value="KAH7931331.1"/>
    <property type="molecule type" value="Genomic_DNA"/>
</dbReference>
<evidence type="ECO:0000313" key="1">
    <source>
        <dbReference type="EMBL" id="KAH7931331.1"/>
    </source>
</evidence>